<organism evidence="3 4">
    <name type="scientific">Candidatus Egerieousia excrementavium</name>
    <dbReference type="NCBI Taxonomy" id="2840778"/>
    <lineage>
        <taxon>Bacteria</taxon>
        <taxon>Pseudomonadati</taxon>
        <taxon>Bacteroidota</taxon>
        <taxon>Bacteroidia</taxon>
        <taxon>Bacteroidales</taxon>
        <taxon>Candidatus Egerieousia</taxon>
    </lineage>
</organism>
<evidence type="ECO:0000313" key="3">
    <source>
        <dbReference type="EMBL" id="MBO8428717.1"/>
    </source>
</evidence>
<gene>
    <name evidence="3" type="ORF">IAC68_02140</name>
</gene>
<evidence type="ECO:0000256" key="2">
    <source>
        <dbReference type="SAM" id="MobiDB-lite"/>
    </source>
</evidence>
<proteinExistence type="predicted"/>
<keyword evidence="1" id="KW-0175">Coiled coil</keyword>
<dbReference type="InterPro" id="IPR007139">
    <property type="entry name" value="DUF349"/>
</dbReference>
<evidence type="ECO:0000256" key="1">
    <source>
        <dbReference type="SAM" id="Coils"/>
    </source>
</evidence>
<reference evidence="3" key="2">
    <citation type="journal article" date="2021" name="PeerJ">
        <title>Extensive microbial diversity within the chicken gut microbiome revealed by metagenomics and culture.</title>
        <authorList>
            <person name="Gilroy R."/>
            <person name="Ravi A."/>
            <person name="Getino M."/>
            <person name="Pursley I."/>
            <person name="Horton D.L."/>
            <person name="Alikhan N.F."/>
            <person name="Baker D."/>
            <person name="Gharbi K."/>
            <person name="Hall N."/>
            <person name="Watson M."/>
            <person name="Adriaenssens E.M."/>
            <person name="Foster-Nyarko E."/>
            <person name="Jarju S."/>
            <person name="Secka A."/>
            <person name="Antonio M."/>
            <person name="Oren A."/>
            <person name="Chaudhuri R.R."/>
            <person name="La Ragione R."/>
            <person name="Hildebrand F."/>
            <person name="Pallen M.J."/>
        </authorList>
    </citation>
    <scope>NUCLEOTIDE SEQUENCE</scope>
    <source>
        <strain evidence="3">15467</strain>
    </source>
</reference>
<evidence type="ECO:0000313" key="4">
    <source>
        <dbReference type="Proteomes" id="UP000823635"/>
    </source>
</evidence>
<feature type="region of interest" description="Disordered" evidence="2">
    <location>
        <begin position="90"/>
        <end position="111"/>
    </location>
</feature>
<protein>
    <submittedName>
        <fullName evidence="3">DUF349 domain-containing protein</fullName>
    </submittedName>
</protein>
<dbReference type="Proteomes" id="UP000823635">
    <property type="component" value="Unassembled WGS sequence"/>
</dbReference>
<feature type="coiled-coil region" evidence="1">
    <location>
        <begin position="127"/>
        <end position="169"/>
    </location>
</feature>
<dbReference type="AlphaFoldDB" id="A0A9D9DIY9"/>
<feature type="non-terminal residue" evidence="3">
    <location>
        <position position="553"/>
    </location>
</feature>
<sequence>MENIEQQDPVEEKTESQEVVVDSVIDLPDYSNKTLKEIIEIFRQMLDKGDQQEMYKNADALKAAFYKILKKEKIAAGVFNLPVAALQNTEDSAEGENAEVSGAAGEQAEESAANPYVELERGFKELYAAYKQSRASYLQNLEKVKEENLQKKLQIIEELKELVEKAEDVNSTFPAFRELQNRWKEISLVPQSKARDLWESYQHCVERFYDYIKINNEFRDLDFKKNLELKTELCEKAEALGQEPNVVNAFKELQKLHEEWKELGPVAKEYRESIWERFKNATSVVNKRHQSFFENLKQDQKQNLIKKTALCEQAESIAASHCEDSNGWNKLSKQMEDLQTEWKKIGFAAKKDNQKIYDRFRAACDKFYNAKREYYLNFKSSMRENLAHKEELCEKAEALSSSEDWKGTTEKLIELQKEWKEIGPVARKQAELVWKRFRSACDIFFENKARYFGEQDAKYEENLAAKSALIEELRAYKVSDSKDDNIAAMKSFLARWNDIGFVPFKEKERIQKEWNEAMESHFADIRSLESEKKFSKFRRMVTEFRTSGKDRAL</sequence>
<dbReference type="EMBL" id="JADINB010000049">
    <property type="protein sequence ID" value="MBO8428717.1"/>
    <property type="molecule type" value="Genomic_DNA"/>
</dbReference>
<feature type="compositionally biased region" description="Low complexity" evidence="2">
    <location>
        <begin position="98"/>
        <end position="111"/>
    </location>
</feature>
<accession>A0A9D9DIY9</accession>
<name>A0A9D9DIY9_9BACT</name>
<comment type="caution">
    <text evidence="3">The sequence shown here is derived from an EMBL/GenBank/DDBJ whole genome shotgun (WGS) entry which is preliminary data.</text>
</comment>
<reference evidence="3" key="1">
    <citation type="submission" date="2020-10" db="EMBL/GenBank/DDBJ databases">
        <authorList>
            <person name="Gilroy R."/>
        </authorList>
    </citation>
    <scope>NUCLEOTIDE SEQUENCE</scope>
    <source>
        <strain evidence="3">15467</strain>
    </source>
</reference>
<dbReference type="Pfam" id="PF03993">
    <property type="entry name" value="DUF349"/>
    <property type="match status" value="5"/>
</dbReference>